<reference evidence="3 4" key="1">
    <citation type="submission" date="2023-08" db="EMBL/GenBank/DDBJ databases">
        <title>Genome sequencing of the thermostable Gram positive bacteria Geobacillus proteiniphilus strain T-6.</title>
        <authorList>
            <person name="Shulami S."/>
            <person name="Shoham Y."/>
        </authorList>
    </citation>
    <scope>NUCLEOTIDE SEQUENCE [LARGE SCALE GENOMIC DNA]</scope>
    <source>
        <strain evidence="3 4">T-6</strain>
    </source>
</reference>
<evidence type="ECO:0000313" key="3">
    <source>
        <dbReference type="EMBL" id="WMJ16351.1"/>
    </source>
</evidence>
<organism evidence="3 4">
    <name type="scientific">Geobacillus proteiniphilus</name>
    <dbReference type="NCBI Taxonomy" id="860353"/>
    <lineage>
        <taxon>Bacteria</taxon>
        <taxon>Bacillati</taxon>
        <taxon>Bacillota</taxon>
        <taxon>Bacilli</taxon>
        <taxon>Bacillales</taxon>
        <taxon>Anoxybacillaceae</taxon>
        <taxon>Geobacillus</taxon>
    </lineage>
</organism>
<protein>
    <submittedName>
        <fullName evidence="3">Glycosyltransferase family 1 protein</fullName>
    </submittedName>
</protein>
<evidence type="ECO:0000259" key="2">
    <source>
        <dbReference type="Pfam" id="PF13439"/>
    </source>
</evidence>
<dbReference type="RefSeq" id="WP_307898583.1">
    <property type="nucleotide sequence ID" value="NZ_CP133076.1"/>
</dbReference>
<feature type="domain" description="Glycosyl transferase family 1" evidence="1">
    <location>
        <begin position="195"/>
        <end position="311"/>
    </location>
</feature>
<dbReference type="SUPFAM" id="SSF53756">
    <property type="entry name" value="UDP-Glycosyltransferase/glycogen phosphorylase"/>
    <property type="match status" value="1"/>
</dbReference>
<name>A0ABY9ME97_9BACL</name>
<keyword evidence="4" id="KW-1185">Reference proteome</keyword>
<dbReference type="CDD" id="cd03812">
    <property type="entry name" value="GT4_CapH-like"/>
    <property type="match status" value="1"/>
</dbReference>
<gene>
    <name evidence="3" type="ORF">RA955_17245</name>
</gene>
<dbReference type="InterPro" id="IPR001296">
    <property type="entry name" value="Glyco_trans_1"/>
</dbReference>
<dbReference type="PANTHER" id="PTHR12526">
    <property type="entry name" value="GLYCOSYLTRANSFERASE"/>
    <property type="match status" value="1"/>
</dbReference>
<evidence type="ECO:0000259" key="1">
    <source>
        <dbReference type="Pfam" id="PF00534"/>
    </source>
</evidence>
<dbReference type="Pfam" id="PF00534">
    <property type="entry name" value="Glycos_transf_1"/>
    <property type="match status" value="1"/>
</dbReference>
<evidence type="ECO:0000313" key="4">
    <source>
        <dbReference type="Proteomes" id="UP001223761"/>
    </source>
</evidence>
<dbReference type="Proteomes" id="UP001223761">
    <property type="component" value="Chromosome"/>
</dbReference>
<dbReference type="EMBL" id="CP133076">
    <property type="protein sequence ID" value="WMJ16351.1"/>
    <property type="molecule type" value="Genomic_DNA"/>
</dbReference>
<dbReference type="Pfam" id="PF13439">
    <property type="entry name" value="Glyco_transf_4"/>
    <property type="match status" value="1"/>
</dbReference>
<feature type="domain" description="Glycosyltransferase subfamily 4-like N-terminal" evidence="2">
    <location>
        <begin position="19"/>
        <end position="183"/>
    </location>
</feature>
<proteinExistence type="predicted"/>
<sequence length="384" mass="43601">MGTIVTRKVLHVFSATHRGGAETMIMNLYRNIDRSNLQFDFVSHKFDKSDYDDEILELGGNIYRINSLKKSGPIKYVRDLVRVIKENGPYVAVHSHTNIQGGVVAFAAWLAGVKMRICHSHNTRWDSKNRLLYKIYAYLLKKMIAIFATDYLACGRDAAISMFGKRNFLSGKVKVLNNAIDIEMFNGEVGCDVNQLKKDLNVPNDVMVLGHIGRFHDQKNHKFLIGFAKYLVKQKVNFIMLLVGEGELKTEIEQTVKSENLTDYVKLLGVREDIPALMNMFDVFLLPSLYEGLPVVLIEAQATGTPCIISSSITDEVDLGLGLIEKVELDNSYDKWYKAIIRAMQKSIPSDTKIRECIRKKGYDVKENANKIMNYYLNGNQNIL</sequence>
<accession>A0ABY9ME97</accession>
<dbReference type="PANTHER" id="PTHR12526:SF637">
    <property type="entry name" value="GLYCOSYLTRANSFERASE EPSF-RELATED"/>
    <property type="match status" value="1"/>
</dbReference>
<dbReference type="Gene3D" id="3.40.50.2000">
    <property type="entry name" value="Glycogen Phosphorylase B"/>
    <property type="match status" value="2"/>
</dbReference>
<dbReference type="InterPro" id="IPR028098">
    <property type="entry name" value="Glyco_trans_4-like_N"/>
</dbReference>